<dbReference type="Pfam" id="PF03217">
    <property type="entry name" value="SlpA"/>
    <property type="match status" value="1"/>
</dbReference>
<evidence type="ECO:0000313" key="4">
    <source>
        <dbReference type="EMBL" id="KRM33606.1"/>
    </source>
</evidence>
<comment type="caution">
    <text evidence="4">The sequence shown here is derived from an EMBL/GenBank/DDBJ whole genome shotgun (WGS) entry which is preliminary data.</text>
</comment>
<reference evidence="4 5" key="1">
    <citation type="journal article" date="2015" name="Genome Announc.">
        <title>Expanding the biotechnology potential of lactobacilli through comparative genomics of 213 strains and associated genera.</title>
        <authorList>
            <person name="Sun Z."/>
            <person name="Harris H.M."/>
            <person name="McCann A."/>
            <person name="Guo C."/>
            <person name="Argimon S."/>
            <person name="Zhang W."/>
            <person name="Yang X."/>
            <person name="Jeffery I.B."/>
            <person name="Cooney J.C."/>
            <person name="Kagawa T.F."/>
            <person name="Liu W."/>
            <person name="Song Y."/>
            <person name="Salvetti E."/>
            <person name="Wrobel A."/>
            <person name="Rasinkangas P."/>
            <person name="Parkhill J."/>
            <person name="Rea M.C."/>
            <person name="O'Sullivan O."/>
            <person name="Ritari J."/>
            <person name="Douillard F.P."/>
            <person name="Paul Ross R."/>
            <person name="Yang R."/>
            <person name="Briner A.E."/>
            <person name="Felis G.E."/>
            <person name="de Vos W.M."/>
            <person name="Barrangou R."/>
            <person name="Klaenhammer T.R."/>
            <person name="Caufield P.W."/>
            <person name="Cui Y."/>
            <person name="Zhang H."/>
            <person name="O'Toole P.W."/>
        </authorList>
    </citation>
    <scope>NUCLEOTIDE SEQUENCE [LARGE SCALE GENOMIC DNA]</scope>
    <source>
        <strain evidence="4 5">DSM 6629</strain>
    </source>
</reference>
<dbReference type="RefSeq" id="WP_057810144.1">
    <property type="nucleotide sequence ID" value="NZ_AZGN01000023.1"/>
</dbReference>
<dbReference type="InterPro" id="IPR013783">
    <property type="entry name" value="Ig-like_fold"/>
</dbReference>
<dbReference type="PRINTS" id="PR01729">
    <property type="entry name" value="SURFACELAYER"/>
</dbReference>
<keyword evidence="5" id="KW-1185">Reference proteome</keyword>
<dbReference type="InterPro" id="IPR004903">
    <property type="entry name" value="S-layer_prot"/>
</dbReference>
<keyword evidence="1" id="KW-0732">Signal</keyword>
<dbReference type="InterPro" id="IPR055005">
    <property type="entry name" value="SlpA_D2"/>
</dbReference>
<feature type="chain" id="PRO_5045991267" evidence="1">
    <location>
        <begin position="24"/>
        <end position="583"/>
    </location>
</feature>
<evidence type="ECO:0000259" key="3">
    <source>
        <dbReference type="Pfam" id="PF22797"/>
    </source>
</evidence>
<organism evidence="4 5">
    <name type="scientific">Lactobacillus intestinalis DSM 6629</name>
    <dbReference type="NCBI Taxonomy" id="1423761"/>
    <lineage>
        <taxon>Bacteria</taxon>
        <taxon>Bacillati</taxon>
        <taxon>Bacillota</taxon>
        <taxon>Bacilli</taxon>
        <taxon>Lactobacillales</taxon>
        <taxon>Lactobacillaceae</taxon>
        <taxon>Lactobacillus</taxon>
    </lineage>
</organism>
<proteinExistence type="predicted"/>
<feature type="domain" description="S-layer protein" evidence="3">
    <location>
        <begin position="182"/>
        <end position="276"/>
    </location>
</feature>
<evidence type="ECO:0000313" key="5">
    <source>
        <dbReference type="Proteomes" id="UP000051735"/>
    </source>
</evidence>
<dbReference type="GeneID" id="75117032"/>
<accession>A0ABR5PQG4</accession>
<name>A0ABR5PQG4_9LACO</name>
<dbReference type="Proteomes" id="UP000051735">
    <property type="component" value="Unassembled WGS sequence"/>
</dbReference>
<dbReference type="InterPro" id="IPR024968">
    <property type="entry name" value="SlpA_C_lactobacillus"/>
</dbReference>
<protein>
    <submittedName>
        <fullName evidence="4">LgsC</fullName>
    </submittedName>
</protein>
<gene>
    <name evidence="4" type="ORF">FC44_GL001053</name>
</gene>
<feature type="signal peptide" evidence="1">
    <location>
        <begin position="1"/>
        <end position="23"/>
    </location>
</feature>
<evidence type="ECO:0000259" key="2">
    <source>
        <dbReference type="Pfam" id="PF03217"/>
    </source>
</evidence>
<feature type="domain" description="S-layer protein C-terminal" evidence="2">
    <location>
        <begin position="514"/>
        <end position="580"/>
    </location>
</feature>
<dbReference type="Gene3D" id="2.60.40.10">
    <property type="entry name" value="Immunoglobulins"/>
    <property type="match status" value="1"/>
</dbReference>
<sequence length="583" mass="62147">MKKNTKMISLAAAALLAVAPVVASPTVANAASITVGVTNGESAPATTNNQDIKLSLSVNNINAIENNSAASSLSVSLTSNYGNLKQNGKVYVYNAKDVKNGVVAKNAKAVSKLTAGHSYVVVANDVTISGLTANGEYTINGKKATADTYGNITKGFDVVSSEFTTPDKSLTGTPYFAENNREVTSGSITLGKDENNVDSLVNAIAKKYSVKIAGTAKANWSDLKNDVENGLKSAGISYSGAKGDFSAPANSFTLTVNASASNTKTASMPITVTAYNAPADYSDNPVITYNGTKYDHTQKIDLADNASFNYVNLNGTVDTNAIQSAFSATTTAADTTLISTKIDTSKVNTTVAGKYPVTVTATNANGKTITLTFDLTVGQKGATYKTIKATENTIPVYEINGNTVTQTTDTVANNANIATFGTTTVKGTSYTHVNSESSNHFIETKYVDGSATQETEKGESYTVMHDSQAYDKDGKKIDGVIYKSYKQVSIVPREVTVNGKTYYKIANKDQYVRVTNITGQKRTLKHNAYIYATSKRRANRKVLKKGTKVTTYGGSYKFKNGKRYFRIEGATASKKMYVRTSNF</sequence>
<evidence type="ECO:0000256" key="1">
    <source>
        <dbReference type="SAM" id="SignalP"/>
    </source>
</evidence>
<dbReference type="EMBL" id="AZGN01000023">
    <property type="protein sequence ID" value="KRM33606.1"/>
    <property type="molecule type" value="Genomic_DNA"/>
</dbReference>
<dbReference type="Pfam" id="PF22797">
    <property type="entry name" value="SlpA_D2"/>
    <property type="match status" value="1"/>
</dbReference>